<gene>
    <name evidence="2" type="ORF">V5799_033939</name>
</gene>
<name>A0AAQ4DLW3_AMBAM</name>
<dbReference type="AlphaFoldDB" id="A0AAQ4DLW3"/>
<dbReference type="Pfam" id="PF02995">
    <property type="entry name" value="DUF229"/>
    <property type="match status" value="1"/>
</dbReference>
<feature type="transmembrane region" description="Helical" evidence="1">
    <location>
        <begin position="12"/>
        <end position="28"/>
    </location>
</feature>
<dbReference type="FunFam" id="3.40.720.10:FF:000017">
    <property type="entry name" value="Predicted protein"/>
    <property type="match status" value="1"/>
</dbReference>
<dbReference type="PANTHER" id="PTHR10974">
    <property type="entry name" value="FI08016P-RELATED"/>
    <property type="match status" value="1"/>
</dbReference>
<keyword evidence="3" id="KW-1185">Reference proteome</keyword>
<dbReference type="InterPro" id="IPR017850">
    <property type="entry name" value="Alkaline_phosphatase_core_sf"/>
</dbReference>
<dbReference type="Proteomes" id="UP001321473">
    <property type="component" value="Unassembled WGS sequence"/>
</dbReference>
<dbReference type="SUPFAM" id="SSF53649">
    <property type="entry name" value="Alkaline phosphatase-like"/>
    <property type="match status" value="1"/>
</dbReference>
<sequence length="654" mass="74615">MWRLARIKRRGLQAALLLLYVVFVYNFIRVEISFLVPKFRTMTLLSNGHLLETPGCSFPLYDPYHWSVRSKANVADAPYEELCSARNLTVIVQDLDVFTLDSKRLLLSYNVTEGDIECYYREVFRDEEAEVPDVKPTLGTVHALPFGEPLDAEYVQMSCEANGTLLFTEHFLISQRKFVEPESNDLPHTPSSQAGRMSILVLGIDSTSRINFNRHMKKTRKYITEELNAFELLGFNKVGENSFPNLIPLLSGISGPDAESLFKRYHFDSFPLLWKVFKSQGYTTLFLDEMPYYSLFTYPNLTGFKDQPTDYYPVPLLWLMEEKFGGNKYCAGSRLKTKVLIEYLSDVLKMNRDTHMFSYVWFADLAHNHMKGIKIMDEPIEAFLRHLSNDGILENTAVLFFSDHGNRIGPFRLTEIGRHEDKTPFCFLILPKRFLAQYPEAAAQLEVNQHRLVTPYDLHATLLSLSGLPALNLAPTNKGLNIFSRIPPERTCSDAFIAPEFCACIGGFSRRLDDLELVLSFSHYALSYINALAQLHFQNKCVIWKLNSVDEASALGGSVVGKHLIRVLITTVPTAHFEVYGTLRNTSFGEKHVDFFQRLDWYSDGTKCLPKSSWQKVCMCKPDLLRNFSTSSVSPKPITTRLLEPSQNVRGLSL</sequence>
<dbReference type="InterPro" id="IPR004245">
    <property type="entry name" value="DUF229"/>
</dbReference>
<evidence type="ECO:0000313" key="2">
    <source>
        <dbReference type="EMBL" id="KAK8763453.1"/>
    </source>
</evidence>
<reference evidence="2 3" key="1">
    <citation type="journal article" date="2023" name="Arcadia Sci">
        <title>De novo assembly of a long-read Amblyomma americanum tick genome.</title>
        <authorList>
            <person name="Chou S."/>
            <person name="Poskanzer K.E."/>
            <person name="Rollins M."/>
            <person name="Thuy-Boun P.S."/>
        </authorList>
    </citation>
    <scope>NUCLEOTIDE SEQUENCE [LARGE SCALE GENOMIC DNA]</scope>
    <source>
        <strain evidence="2">F_SG_1</strain>
        <tissue evidence="2">Salivary glands</tissue>
    </source>
</reference>
<dbReference type="Gene3D" id="3.40.720.10">
    <property type="entry name" value="Alkaline Phosphatase, subunit A"/>
    <property type="match status" value="1"/>
</dbReference>
<comment type="caution">
    <text evidence="2">The sequence shown here is derived from an EMBL/GenBank/DDBJ whole genome shotgun (WGS) entry which is preliminary data.</text>
</comment>
<organism evidence="2 3">
    <name type="scientific">Amblyomma americanum</name>
    <name type="common">Lone star tick</name>
    <dbReference type="NCBI Taxonomy" id="6943"/>
    <lineage>
        <taxon>Eukaryota</taxon>
        <taxon>Metazoa</taxon>
        <taxon>Ecdysozoa</taxon>
        <taxon>Arthropoda</taxon>
        <taxon>Chelicerata</taxon>
        <taxon>Arachnida</taxon>
        <taxon>Acari</taxon>
        <taxon>Parasitiformes</taxon>
        <taxon>Ixodida</taxon>
        <taxon>Ixodoidea</taxon>
        <taxon>Ixodidae</taxon>
        <taxon>Amblyomminae</taxon>
        <taxon>Amblyomma</taxon>
    </lineage>
</organism>
<proteinExistence type="predicted"/>
<dbReference type="CDD" id="cd16021">
    <property type="entry name" value="ALP_like"/>
    <property type="match status" value="1"/>
</dbReference>
<keyword evidence="1" id="KW-1133">Transmembrane helix</keyword>
<dbReference type="PANTHER" id="PTHR10974:SF1">
    <property type="entry name" value="FI08016P-RELATED"/>
    <property type="match status" value="1"/>
</dbReference>
<protein>
    <submittedName>
        <fullName evidence="2">Uncharacterized protein</fullName>
    </submittedName>
</protein>
<evidence type="ECO:0000313" key="3">
    <source>
        <dbReference type="Proteomes" id="UP001321473"/>
    </source>
</evidence>
<dbReference type="EMBL" id="JARKHS020029301">
    <property type="protein sequence ID" value="KAK8763453.1"/>
    <property type="molecule type" value="Genomic_DNA"/>
</dbReference>
<accession>A0AAQ4DLW3</accession>
<keyword evidence="1" id="KW-0812">Transmembrane</keyword>
<evidence type="ECO:0000256" key="1">
    <source>
        <dbReference type="SAM" id="Phobius"/>
    </source>
</evidence>
<dbReference type="GO" id="GO:0005615">
    <property type="term" value="C:extracellular space"/>
    <property type="evidence" value="ECO:0007669"/>
    <property type="project" value="TreeGrafter"/>
</dbReference>
<keyword evidence="1" id="KW-0472">Membrane</keyword>